<evidence type="ECO:0000256" key="1">
    <source>
        <dbReference type="ARBA" id="ARBA00003253"/>
    </source>
</evidence>
<dbReference type="PANTHER" id="PTHR12561">
    <property type="entry name" value="LIPOATE-PROTEIN LIGASE"/>
    <property type="match status" value="1"/>
</dbReference>
<protein>
    <recommendedName>
        <fullName evidence="4">Putative lipoate-protein ligase A</fullName>
    </recommendedName>
</protein>
<dbReference type="GO" id="GO:0009249">
    <property type="term" value="P:protein lipoylation"/>
    <property type="evidence" value="ECO:0007669"/>
    <property type="project" value="InterPro"/>
</dbReference>
<feature type="domain" description="BPL/LPL catalytic" evidence="5">
    <location>
        <begin position="137"/>
        <end position="324"/>
    </location>
</feature>
<evidence type="ECO:0000313" key="7">
    <source>
        <dbReference type="Proteomes" id="UP000189911"/>
    </source>
</evidence>
<dbReference type="AlphaFoldDB" id="A0A1G4KKR9"/>
<dbReference type="EMBL" id="LT598447">
    <property type="protein sequence ID" value="SCV05164.1"/>
    <property type="molecule type" value="Genomic_DNA"/>
</dbReference>
<evidence type="ECO:0000256" key="4">
    <source>
        <dbReference type="ARBA" id="ARBA00015925"/>
    </source>
</evidence>
<dbReference type="Proteomes" id="UP000189911">
    <property type="component" value="Chromosome H"/>
</dbReference>
<accession>A0A1G4KKR9</accession>
<dbReference type="GO" id="GO:0005739">
    <property type="term" value="C:mitochondrion"/>
    <property type="evidence" value="ECO:0007669"/>
    <property type="project" value="TreeGrafter"/>
</dbReference>
<gene>
    <name evidence="6" type="ORF">LANO_0H01464G</name>
</gene>
<keyword evidence="7" id="KW-1185">Reference proteome</keyword>
<dbReference type="InterPro" id="IPR045864">
    <property type="entry name" value="aa-tRNA-synth_II/BPL/LPL"/>
</dbReference>
<comment type="pathway">
    <text evidence="2">Protein modification; protein lipoylation via exogenous pathway; protein N(6)-(lipoyl)lysine from lipoate: step 2/2.</text>
</comment>
<dbReference type="UniPathway" id="UPA00537">
    <property type="reaction ID" value="UER00595"/>
</dbReference>
<reference evidence="7" key="1">
    <citation type="submission" date="2016-03" db="EMBL/GenBank/DDBJ databases">
        <authorList>
            <person name="Devillers Hugo."/>
        </authorList>
    </citation>
    <scope>NUCLEOTIDE SEQUENCE [LARGE SCALE GENOMIC DNA]</scope>
</reference>
<organism evidence="6 7">
    <name type="scientific">Lachancea nothofagi CBS 11611</name>
    <dbReference type="NCBI Taxonomy" id="1266666"/>
    <lineage>
        <taxon>Eukaryota</taxon>
        <taxon>Fungi</taxon>
        <taxon>Dikarya</taxon>
        <taxon>Ascomycota</taxon>
        <taxon>Saccharomycotina</taxon>
        <taxon>Saccharomycetes</taxon>
        <taxon>Saccharomycetales</taxon>
        <taxon>Saccharomycetaceae</taxon>
        <taxon>Lachancea</taxon>
    </lineage>
</organism>
<evidence type="ECO:0000256" key="2">
    <source>
        <dbReference type="ARBA" id="ARBA00005085"/>
    </source>
</evidence>
<dbReference type="NCBIfam" id="TIGR00545">
    <property type="entry name" value="lipoyltrans"/>
    <property type="match status" value="1"/>
</dbReference>
<proteinExistence type="inferred from homology"/>
<dbReference type="InterPro" id="IPR004562">
    <property type="entry name" value="LipoylTrfase_LipoateP_Ligase"/>
</dbReference>
<dbReference type="GO" id="GO:0017118">
    <property type="term" value="F:lipoyltransferase activity"/>
    <property type="evidence" value="ECO:0007669"/>
    <property type="project" value="TreeGrafter"/>
</dbReference>
<dbReference type="PANTHER" id="PTHR12561:SF3">
    <property type="entry name" value="LIPOYLTRANSFERASE 1, MITOCHONDRIAL"/>
    <property type="match status" value="1"/>
</dbReference>
<evidence type="ECO:0000259" key="5">
    <source>
        <dbReference type="PROSITE" id="PS51733"/>
    </source>
</evidence>
<dbReference type="InterPro" id="IPR004143">
    <property type="entry name" value="BPL_LPL_catalytic"/>
</dbReference>
<comment type="function">
    <text evidence="1">Catalyzes both the ATP-dependent activation of exogenously supplied lipoate to lipoyl-AMP and the transfer of the activated lipoyl onto the lipoyl domains of lipoate-dependent enzymes.</text>
</comment>
<dbReference type="OrthoDB" id="201621at2759"/>
<evidence type="ECO:0000256" key="3">
    <source>
        <dbReference type="ARBA" id="ARBA00008242"/>
    </source>
</evidence>
<evidence type="ECO:0000313" key="6">
    <source>
        <dbReference type="EMBL" id="SCV05164.1"/>
    </source>
</evidence>
<sequence length="407" mass="45855">MLKLSRHRNLAHVLAQCAPVQYRSLGSQTPFDLEPEAQDDKYADLNTMYSQMFTEGGKSAKRAASQPSNNSFDIDALNAEIAEAYNFAPRPISGDFFEQIVKSPGRFIIQSLSTNPYYNLALEEYVFRNTPAPKGKLFSNERLLFYVNDKCVVIGKNQTPWKELFLDNCETKGYKYVRRRSGGGAVVHDLGNVNYSYLTSRDNFQREYFNKQIVHWLTDLRPEAEIHLNHRGDIHLNDFKVSGSAFKIAMGKSYHHGTMLINSDLSSFKGLLKPDNVEHISWSGGSVESVRSNVSNMKEAGFSSTDEFINICTDGFRRTMQEEVPVYLVDETTTTTDQLSKNTKDLASGEWLYESGPSFSVTIAHHSISVVKGVIKESTIPGCTGQHFKDFVNLLRQNQILGVNVKI</sequence>
<comment type="similarity">
    <text evidence="3">Belongs to the LplA family.</text>
</comment>
<dbReference type="PROSITE" id="PS51733">
    <property type="entry name" value="BPL_LPL_CATALYTIC"/>
    <property type="match status" value="1"/>
</dbReference>
<dbReference type="Pfam" id="PF21948">
    <property type="entry name" value="LplA-B_cat"/>
    <property type="match status" value="1"/>
</dbReference>
<dbReference type="Gene3D" id="3.30.930.10">
    <property type="entry name" value="Bira Bifunctional Protein, Domain 2"/>
    <property type="match status" value="1"/>
</dbReference>
<dbReference type="CDD" id="cd16443">
    <property type="entry name" value="LplA"/>
    <property type="match status" value="1"/>
</dbReference>
<dbReference type="SUPFAM" id="SSF55681">
    <property type="entry name" value="Class II aaRS and biotin synthetases"/>
    <property type="match status" value="1"/>
</dbReference>
<name>A0A1G4KKR9_9SACH</name>